<dbReference type="InterPro" id="IPR024569">
    <property type="entry name" value="LutB_C"/>
</dbReference>
<dbReference type="InterPro" id="IPR017896">
    <property type="entry name" value="4Fe4S_Fe-S-bd"/>
</dbReference>
<dbReference type="AlphaFoldDB" id="A0A6B1DZB5"/>
<dbReference type="InterPro" id="IPR004452">
    <property type="entry name" value="LutB/LldF"/>
</dbReference>
<keyword evidence="4" id="KW-0677">Repeat</keyword>
<evidence type="ECO:0000256" key="7">
    <source>
        <dbReference type="ARBA" id="ARBA00023014"/>
    </source>
</evidence>
<dbReference type="InterPro" id="IPR024185">
    <property type="entry name" value="FTHF_cligase-like_sf"/>
</dbReference>
<dbReference type="GO" id="GO:0006089">
    <property type="term" value="P:lactate metabolic process"/>
    <property type="evidence" value="ECO:0007669"/>
    <property type="project" value="InterPro"/>
</dbReference>
<dbReference type="GO" id="GO:0051539">
    <property type="term" value="F:4 iron, 4 sulfur cluster binding"/>
    <property type="evidence" value="ECO:0007669"/>
    <property type="project" value="UniProtKB-KW"/>
</dbReference>
<evidence type="ECO:0000256" key="5">
    <source>
        <dbReference type="ARBA" id="ARBA00022982"/>
    </source>
</evidence>
<dbReference type="PROSITE" id="PS51379">
    <property type="entry name" value="4FE4S_FER_2"/>
    <property type="match status" value="1"/>
</dbReference>
<keyword evidence="7" id="KW-0411">Iron-sulfur</keyword>
<comment type="caution">
    <text evidence="9">The sequence shown here is derived from an EMBL/GenBank/DDBJ whole genome shotgun (WGS) entry which is preliminary data.</text>
</comment>
<dbReference type="SUPFAM" id="SSF46548">
    <property type="entry name" value="alpha-helical ferredoxin"/>
    <property type="match status" value="1"/>
</dbReference>
<dbReference type="EMBL" id="VXPY01000122">
    <property type="protein sequence ID" value="MYD92022.1"/>
    <property type="molecule type" value="Genomic_DNA"/>
</dbReference>
<protein>
    <submittedName>
        <fullName evidence="9">Iron-sulfur cluster-binding protein</fullName>
    </submittedName>
</protein>
<reference evidence="9" key="1">
    <citation type="submission" date="2019-09" db="EMBL/GenBank/DDBJ databases">
        <title>Characterisation of the sponge microbiome using genome-centric metagenomics.</title>
        <authorList>
            <person name="Engelberts J.P."/>
            <person name="Robbins S.J."/>
            <person name="De Goeij J.M."/>
            <person name="Aranda M."/>
            <person name="Bell S.C."/>
            <person name="Webster N.S."/>
        </authorList>
    </citation>
    <scope>NUCLEOTIDE SEQUENCE</scope>
    <source>
        <strain evidence="9">SB0662_bin_9</strain>
    </source>
</reference>
<dbReference type="InterPro" id="IPR017900">
    <property type="entry name" value="4Fe4S_Fe_S_CS"/>
</dbReference>
<dbReference type="SUPFAM" id="SSF100950">
    <property type="entry name" value="NagB/RpiA/CoA transferase-like"/>
    <property type="match status" value="1"/>
</dbReference>
<dbReference type="NCBIfam" id="TIGR00273">
    <property type="entry name" value="LutB/LldF family L-lactate oxidation iron-sulfur protein"/>
    <property type="match status" value="1"/>
</dbReference>
<evidence type="ECO:0000256" key="3">
    <source>
        <dbReference type="ARBA" id="ARBA00022723"/>
    </source>
</evidence>
<dbReference type="Pfam" id="PF02589">
    <property type="entry name" value="LUD_dom"/>
    <property type="match status" value="1"/>
</dbReference>
<accession>A0A6B1DZB5</accession>
<dbReference type="PANTHER" id="PTHR47153:SF2">
    <property type="entry name" value="LACTATE UTILIZATION PROTEIN B"/>
    <property type="match status" value="1"/>
</dbReference>
<gene>
    <name evidence="9" type="ORF">F4Y08_17115</name>
</gene>
<proteinExistence type="predicted"/>
<name>A0A6B1DZB5_9CHLR</name>
<evidence type="ECO:0000313" key="9">
    <source>
        <dbReference type="EMBL" id="MYD92022.1"/>
    </source>
</evidence>
<organism evidence="9">
    <name type="scientific">Caldilineaceae bacterium SB0662_bin_9</name>
    <dbReference type="NCBI Taxonomy" id="2605258"/>
    <lineage>
        <taxon>Bacteria</taxon>
        <taxon>Bacillati</taxon>
        <taxon>Chloroflexota</taxon>
        <taxon>Caldilineae</taxon>
        <taxon>Caldilineales</taxon>
        <taxon>Caldilineaceae</taxon>
    </lineage>
</organism>
<dbReference type="Gene3D" id="1.10.1060.10">
    <property type="entry name" value="Alpha-helical ferredoxin"/>
    <property type="match status" value="1"/>
</dbReference>
<evidence type="ECO:0000256" key="1">
    <source>
        <dbReference type="ARBA" id="ARBA00022448"/>
    </source>
</evidence>
<dbReference type="Pfam" id="PF11870">
    <property type="entry name" value="LutB_C"/>
    <property type="match status" value="1"/>
</dbReference>
<feature type="domain" description="4Fe-4S ferredoxin-type" evidence="8">
    <location>
        <begin position="306"/>
        <end position="340"/>
    </location>
</feature>
<keyword evidence="5" id="KW-0249">Electron transport</keyword>
<keyword evidence="1" id="KW-0813">Transport</keyword>
<dbReference type="GO" id="GO:0046872">
    <property type="term" value="F:metal ion binding"/>
    <property type="evidence" value="ECO:0007669"/>
    <property type="project" value="UniProtKB-KW"/>
</dbReference>
<dbReference type="InterPro" id="IPR003741">
    <property type="entry name" value="LUD_dom"/>
</dbReference>
<evidence type="ECO:0000256" key="4">
    <source>
        <dbReference type="ARBA" id="ARBA00022737"/>
    </source>
</evidence>
<evidence type="ECO:0000259" key="8">
    <source>
        <dbReference type="PROSITE" id="PS51379"/>
    </source>
</evidence>
<sequence>MIPATATMRSRIDIEAPFKTRVKQAVANPTLADTLTRATLHLKEQKRLSLEELEAQRLRDQMRQMKAHTLRNLPELLERFERNVVMNGGRVHWAEDADEANRIIGELAEQHDVRKVVKSKSMATEEIHLNHHLEAKGITCVETDLGEYIIQLAAEIPSHIVAPVIHKRIDEISDLFAEKLSMPRTLDPQALCARARVELRQEFLSADMGISGCNFAIVDTGTVCIVTNEGNGRMVSTLPRVYVAVMGIEKLVPTPQDAFLQYQSLTRSATGQRVTVYLSMTSGPKRLEDVDGPEEFHVVLMDNGRSRMLADGYGESLMCIRCGACLNVCPVYRQISGHGYGNTYSGPIGAVISPLLSEEMARNKDLPYASTLCGACRDACPVQIDLPKMLLNLRHDLVSGKHMPGAERRAMQGFAGVASRPAAYRGTARAARTGTRLLSGFGDRNLRRLPPPLHHWTRQRDFPPMAKQSFREWWAKRSGTRGPAK</sequence>
<dbReference type="Gene3D" id="3.40.50.10420">
    <property type="entry name" value="NagB/RpiA/CoA transferase-like"/>
    <property type="match status" value="1"/>
</dbReference>
<dbReference type="Pfam" id="PF13183">
    <property type="entry name" value="Fer4_8"/>
    <property type="match status" value="1"/>
</dbReference>
<dbReference type="PANTHER" id="PTHR47153">
    <property type="entry name" value="LACTATE UTILIZATION PROTEIN B"/>
    <property type="match status" value="1"/>
</dbReference>
<dbReference type="InterPro" id="IPR009051">
    <property type="entry name" value="Helical_ferredxn"/>
</dbReference>
<keyword evidence="3" id="KW-0479">Metal-binding</keyword>
<dbReference type="InterPro" id="IPR037171">
    <property type="entry name" value="NagB/RpiA_transferase-like"/>
</dbReference>
<dbReference type="PROSITE" id="PS00198">
    <property type="entry name" value="4FE4S_FER_1"/>
    <property type="match status" value="1"/>
</dbReference>
<evidence type="ECO:0000256" key="2">
    <source>
        <dbReference type="ARBA" id="ARBA00022485"/>
    </source>
</evidence>
<keyword evidence="6" id="KW-0408">Iron</keyword>
<keyword evidence="2" id="KW-0004">4Fe-4S</keyword>
<evidence type="ECO:0000256" key="6">
    <source>
        <dbReference type="ARBA" id="ARBA00023004"/>
    </source>
</evidence>